<reference evidence="3" key="1">
    <citation type="submission" date="2018-05" db="EMBL/GenBank/DDBJ databases">
        <authorList>
            <person name="Lanie J.A."/>
            <person name="Ng W.-L."/>
            <person name="Kazmierczak K.M."/>
            <person name="Andrzejewski T.M."/>
            <person name="Davidsen T.M."/>
            <person name="Wayne K.J."/>
            <person name="Tettelin H."/>
            <person name="Glass J.I."/>
            <person name="Rusch D."/>
            <person name="Podicherti R."/>
            <person name="Tsui H.-C.T."/>
            <person name="Winkler M.E."/>
        </authorList>
    </citation>
    <scope>NUCLEOTIDE SEQUENCE</scope>
</reference>
<evidence type="ECO:0000256" key="1">
    <source>
        <dbReference type="SAM" id="MobiDB-lite"/>
    </source>
</evidence>
<evidence type="ECO:0000313" key="3">
    <source>
        <dbReference type="EMBL" id="SVD85526.1"/>
    </source>
</evidence>
<accession>A0A382YQE9</accession>
<feature type="non-terminal residue" evidence="3">
    <location>
        <position position="262"/>
    </location>
</feature>
<name>A0A382YQE9_9ZZZZ</name>
<dbReference type="EMBL" id="UINC01177734">
    <property type="protein sequence ID" value="SVD85526.1"/>
    <property type="molecule type" value="Genomic_DNA"/>
</dbReference>
<evidence type="ECO:0000259" key="2">
    <source>
        <dbReference type="Pfam" id="PF04760"/>
    </source>
</evidence>
<protein>
    <recommendedName>
        <fullName evidence="2">Translation initiation factor IF-2 N-terminal domain-containing protein</fullName>
    </recommendedName>
</protein>
<proteinExistence type="predicted"/>
<dbReference type="InterPro" id="IPR006847">
    <property type="entry name" value="IF2_N"/>
</dbReference>
<feature type="domain" description="Translation initiation factor IF-2 N-terminal" evidence="2">
    <location>
        <begin position="201"/>
        <end position="247"/>
    </location>
</feature>
<organism evidence="3">
    <name type="scientific">marine metagenome</name>
    <dbReference type="NCBI Taxonomy" id="408172"/>
    <lineage>
        <taxon>unclassified sequences</taxon>
        <taxon>metagenomes</taxon>
        <taxon>ecological metagenomes</taxon>
    </lineage>
</organism>
<dbReference type="Pfam" id="PF04760">
    <property type="entry name" value="IF2_N"/>
    <property type="match status" value="1"/>
</dbReference>
<gene>
    <name evidence="3" type="ORF">METZ01_LOCUS438380</name>
</gene>
<dbReference type="AlphaFoldDB" id="A0A382YQE9"/>
<feature type="compositionally biased region" description="Basic and acidic residues" evidence="1">
    <location>
        <begin position="68"/>
        <end position="107"/>
    </location>
</feature>
<sequence length="262" mass="30812">IVGLMDSIEQPVYQLILNEFSKEKETVDRYRKEQVRKEIHDTRVRQKQIEKSKLNLLSLKEQRKIEEQELQKQKTNDEEKWRQETENKKKEKLKVEEKQKKKDEQKVKSNLSKGKKRKMRKIEIADIESEIGTSGRKQLSKRIGEKKKDDAPKNVKEMVKKTLAKMETKSRKKVYKKEKDQDEEQSVDITQNKIEISEFSSVDELAKIFQSSSSEVIQKCIGMGVLATINQRLEWDVIELLAEDYGYIAKKITDGGEEIFSM</sequence>
<feature type="non-terminal residue" evidence="3">
    <location>
        <position position="1"/>
    </location>
</feature>
<feature type="region of interest" description="Disordered" evidence="1">
    <location>
        <begin position="68"/>
        <end position="119"/>
    </location>
</feature>